<sequence length="24" mass="2696">GSGVYILRLDAGEFSQTRKMLLLK</sequence>
<feature type="non-terminal residue" evidence="1">
    <location>
        <position position="1"/>
    </location>
</feature>
<dbReference type="EMBL" id="UINC01150171">
    <property type="protein sequence ID" value="SVD43083.1"/>
    <property type="molecule type" value="Genomic_DNA"/>
</dbReference>
<evidence type="ECO:0008006" key="2">
    <source>
        <dbReference type="Google" id="ProtNLM"/>
    </source>
</evidence>
<dbReference type="AlphaFoldDB" id="A0A382V9A4"/>
<evidence type="ECO:0000313" key="1">
    <source>
        <dbReference type="EMBL" id="SVD43083.1"/>
    </source>
</evidence>
<reference evidence="1" key="1">
    <citation type="submission" date="2018-05" db="EMBL/GenBank/DDBJ databases">
        <authorList>
            <person name="Lanie J.A."/>
            <person name="Ng W.-L."/>
            <person name="Kazmierczak K.M."/>
            <person name="Andrzejewski T.M."/>
            <person name="Davidsen T.M."/>
            <person name="Wayne K.J."/>
            <person name="Tettelin H."/>
            <person name="Glass J.I."/>
            <person name="Rusch D."/>
            <person name="Podicherti R."/>
            <person name="Tsui H.-C.T."/>
            <person name="Winkler M.E."/>
        </authorList>
    </citation>
    <scope>NUCLEOTIDE SEQUENCE</scope>
</reference>
<proteinExistence type="predicted"/>
<gene>
    <name evidence="1" type="ORF">METZ01_LOCUS395937</name>
</gene>
<name>A0A382V9A4_9ZZZZ</name>
<protein>
    <recommendedName>
        <fullName evidence="2">Secretion system C-terminal sorting domain-containing protein</fullName>
    </recommendedName>
</protein>
<organism evidence="1">
    <name type="scientific">marine metagenome</name>
    <dbReference type="NCBI Taxonomy" id="408172"/>
    <lineage>
        <taxon>unclassified sequences</taxon>
        <taxon>metagenomes</taxon>
        <taxon>ecological metagenomes</taxon>
    </lineage>
</organism>
<accession>A0A382V9A4</accession>